<keyword evidence="2" id="KW-1185">Reference proteome</keyword>
<keyword evidence="1" id="KW-0472">Membrane</keyword>
<gene>
    <name evidence="1" type="ORF">ebD89</name>
</gene>
<name>Q5P0P8_AROAE</name>
<dbReference type="RefSeq" id="WP_011238795.1">
    <property type="nucleotide sequence ID" value="NC_006513.1"/>
</dbReference>
<dbReference type="EMBL" id="CR555306">
    <property type="protein sequence ID" value="CAI09116.1"/>
    <property type="molecule type" value="Genomic_DNA"/>
</dbReference>
<proteinExistence type="predicted"/>
<accession>Q5P0P8</accession>
<organism evidence="1 2">
    <name type="scientific">Aromatoleum aromaticum (strain DSM 19018 / LMG 30748 / EbN1)</name>
    <name type="common">Azoarcus sp. (strain EbN1)</name>
    <dbReference type="NCBI Taxonomy" id="76114"/>
    <lineage>
        <taxon>Bacteria</taxon>
        <taxon>Pseudomonadati</taxon>
        <taxon>Pseudomonadota</taxon>
        <taxon>Betaproteobacteria</taxon>
        <taxon>Rhodocyclales</taxon>
        <taxon>Rhodocyclaceae</taxon>
        <taxon>Aromatoleum</taxon>
    </lineage>
</organism>
<dbReference type="AlphaFoldDB" id="Q5P0P8"/>
<dbReference type="Proteomes" id="UP000006552">
    <property type="component" value="Chromosome"/>
</dbReference>
<reference evidence="1 2" key="1">
    <citation type="journal article" date="2005" name="Arch. Microbiol.">
        <title>The genome sequence of an anaerobic aromatic-degrading denitrifying bacterium, strain EbN1.</title>
        <authorList>
            <person name="Rabus R."/>
            <person name="Kube M."/>
            <person name="Heider J."/>
            <person name="Beck A."/>
            <person name="Heitmann K."/>
            <person name="Widdel F."/>
            <person name="Reinhardt R."/>
        </authorList>
    </citation>
    <scope>NUCLEOTIDE SEQUENCE [LARGE SCALE GENOMIC DNA]</scope>
    <source>
        <strain evidence="1 2">EbN1</strain>
    </source>
</reference>
<evidence type="ECO:0000313" key="1">
    <source>
        <dbReference type="EMBL" id="CAI09116.1"/>
    </source>
</evidence>
<protein>
    <submittedName>
        <fullName evidence="1">Transmembrane transport protein</fullName>
    </submittedName>
</protein>
<dbReference type="KEGG" id="eba:ebD89"/>
<evidence type="ECO:0000313" key="2">
    <source>
        <dbReference type="Proteomes" id="UP000006552"/>
    </source>
</evidence>
<dbReference type="eggNOG" id="COG0861">
    <property type="taxonomic scope" value="Bacteria"/>
</dbReference>
<dbReference type="HOGENOM" id="CLU_2912370_0_0_4"/>
<keyword evidence="1" id="KW-0812">Transmembrane</keyword>
<sequence length="61" mass="6606">MDAGRFHLLKYGLTMALTFIGVKMPTAPWYHVPIARSSTIVAVLTGSRAVVSLLATHRPPS</sequence>